<feature type="compositionally biased region" description="Basic and acidic residues" evidence="2">
    <location>
        <begin position="37"/>
        <end position="47"/>
    </location>
</feature>
<organism evidence="3 4">
    <name type="scientific">Scophthalmus maximus</name>
    <name type="common">Turbot</name>
    <name type="synonym">Psetta maxima</name>
    <dbReference type="NCBI Taxonomy" id="52904"/>
    <lineage>
        <taxon>Eukaryota</taxon>
        <taxon>Metazoa</taxon>
        <taxon>Chordata</taxon>
        <taxon>Craniata</taxon>
        <taxon>Vertebrata</taxon>
        <taxon>Euteleostomi</taxon>
        <taxon>Actinopterygii</taxon>
        <taxon>Neopterygii</taxon>
        <taxon>Teleostei</taxon>
        <taxon>Neoteleostei</taxon>
        <taxon>Acanthomorphata</taxon>
        <taxon>Carangaria</taxon>
        <taxon>Pleuronectiformes</taxon>
        <taxon>Pleuronectoidei</taxon>
        <taxon>Scophthalmidae</taxon>
        <taxon>Scophthalmus</taxon>
    </lineage>
</organism>
<feature type="region of interest" description="Disordered" evidence="2">
    <location>
        <begin position="35"/>
        <end position="65"/>
    </location>
</feature>
<dbReference type="PANTHER" id="PTHR31353:SF11">
    <property type="entry name" value="PROTEIN FAM98B"/>
    <property type="match status" value="1"/>
</dbReference>
<comment type="similarity">
    <text evidence="1">Belongs to the FAM98 family.</text>
</comment>
<gene>
    <name evidence="3" type="ORF">F2P81_003316</name>
</gene>
<dbReference type="EMBL" id="VEVO01000003">
    <property type="protein sequence ID" value="KAF0044158.1"/>
    <property type="molecule type" value="Genomic_DNA"/>
</dbReference>
<protein>
    <submittedName>
        <fullName evidence="3">Uncharacterized protein</fullName>
    </submittedName>
</protein>
<name>A0A6A4TI54_SCOMX</name>
<dbReference type="AlphaFoldDB" id="A0A6A4TI54"/>
<evidence type="ECO:0000313" key="3">
    <source>
        <dbReference type="EMBL" id="KAF0044158.1"/>
    </source>
</evidence>
<reference evidence="3 4" key="1">
    <citation type="submission" date="2019-06" db="EMBL/GenBank/DDBJ databases">
        <title>Draft genomes of female and male turbot (Scophthalmus maximus).</title>
        <authorList>
            <person name="Xu H."/>
            <person name="Xu X.-W."/>
            <person name="Shao C."/>
            <person name="Chen S."/>
        </authorList>
    </citation>
    <scope>NUCLEOTIDE SEQUENCE [LARGE SCALE GENOMIC DNA]</scope>
    <source>
        <strain evidence="3">Ysfricsl-2016a</strain>
        <tissue evidence="3">Blood</tissue>
    </source>
</reference>
<proteinExistence type="inferred from homology"/>
<comment type="caution">
    <text evidence="3">The sequence shown here is derived from an EMBL/GenBank/DDBJ whole genome shotgun (WGS) entry which is preliminary data.</text>
</comment>
<dbReference type="GO" id="GO:0072669">
    <property type="term" value="C:tRNA-splicing ligase complex"/>
    <property type="evidence" value="ECO:0007669"/>
    <property type="project" value="TreeGrafter"/>
</dbReference>
<dbReference type="InterPro" id="IPR018797">
    <property type="entry name" value="FAM98"/>
</dbReference>
<sequence length="87" mass="9531">MAKLLAAREDICNVVKTSSGSIREKTACAVNKVRMGRVPDRGGRPSEIDAPPPEMPPWQKRQDGGVIPSHELNSKDEEHILVVLVAF</sequence>
<evidence type="ECO:0000256" key="2">
    <source>
        <dbReference type="SAM" id="MobiDB-lite"/>
    </source>
</evidence>
<dbReference type="Pfam" id="PF10239">
    <property type="entry name" value="DUF2465"/>
    <property type="match status" value="1"/>
</dbReference>
<evidence type="ECO:0000313" key="4">
    <source>
        <dbReference type="Proteomes" id="UP000438429"/>
    </source>
</evidence>
<dbReference type="Proteomes" id="UP000438429">
    <property type="component" value="Unassembled WGS sequence"/>
</dbReference>
<evidence type="ECO:0000256" key="1">
    <source>
        <dbReference type="ARBA" id="ARBA00007218"/>
    </source>
</evidence>
<dbReference type="PANTHER" id="PTHR31353">
    <property type="entry name" value="FAM98"/>
    <property type="match status" value="1"/>
</dbReference>
<accession>A0A6A4TI54</accession>